<evidence type="ECO:0000313" key="4">
    <source>
        <dbReference type="Proteomes" id="UP000053864"/>
    </source>
</evidence>
<accession>W2IY35</accession>
<reference evidence="3" key="1">
    <citation type="submission" date="2013-11" db="EMBL/GenBank/DDBJ databases">
        <title>The Genome Sequence of Phytophthora parasitica CHvinca01.</title>
        <authorList>
            <consortium name="The Broad Institute Genomics Platform"/>
            <person name="Russ C."/>
            <person name="Tyler B."/>
            <person name="Panabieres F."/>
            <person name="Shan W."/>
            <person name="Tripathy S."/>
            <person name="Grunwald N."/>
            <person name="Machado M."/>
            <person name="Johnson C.S."/>
            <person name="Arredondo F."/>
            <person name="Hong C."/>
            <person name="Coffey M."/>
            <person name="Young S.K."/>
            <person name="Zeng Q."/>
            <person name="Gargeya S."/>
            <person name="Fitzgerald M."/>
            <person name="Abouelleil A."/>
            <person name="Alvarado L."/>
            <person name="Chapman S.B."/>
            <person name="Gainer-Dewar J."/>
            <person name="Goldberg J."/>
            <person name="Griggs A."/>
            <person name="Gujja S."/>
            <person name="Hansen M."/>
            <person name="Howarth C."/>
            <person name="Imamovic A."/>
            <person name="Ireland A."/>
            <person name="Larimer J."/>
            <person name="McCowan C."/>
            <person name="Murphy C."/>
            <person name="Pearson M."/>
            <person name="Poon T.W."/>
            <person name="Priest M."/>
            <person name="Roberts A."/>
            <person name="Saif S."/>
            <person name="Shea T."/>
            <person name="Sykes S."/>
            <person name="Wortman J."/>
            <person name="Nusbaum C."/>
            <person name="Birren B."/>
        </authorList>
    </citation>
    <scope>NUCLEOTIDE SEQUENCE [LARGE SCALE GENOMIC DNA]</scope>
    <source>
        <strain evidence="3">CHvinca01</strain>
    </source>
</reference>
<evidence type="ECO:0000313" key="1">
    <source>
        <dbReference type="EMBL" id="ETK85598.1"/>
    </source>
</evidence>
<sequence>DGIGHAVHTAQRALHRVAAVLHAHHAFHRELYDQHLGLRSSCRHHLLWTSDRTGGNCEMNEFAAMGTPLKSAWVKHDWHGSVPLECASWCSRKPTSPNQNDQD</sequence>
<reference evidence="1" key="2">
    <citation type="submission" date="2013-11" db="EMBL/GenBank/DDBJ databases">
        <title>The Genome Sequence of Phytophthora parasitica CJ02B3.</title>
        <authorList>
            <consortium name="The Broad Institute Genomics Platform"/>
            <person name="Russ C."/>
            <person name="Tyler B."/>
            <person name="Panabieres F."/>
            <person name="Shan W."/>
            <person name="Tripathy S."/>
            <person name="Grunwald N."/>
            <person name="Machado M."/>
            <person name="Johnson C.S."/>
            <person name="Arredondo F."/>
            <person name="Hong C."/>
            <person name="Coffey M."/>
            <person name="Young S.K."/>
            <person name="Zeng Q."/>
            <person name="Gargeya S."/>
            <person name="Fitzgerald M."/>
            <person name="Abouelleil A."/>
            <person name="Alvarado L."/>
            <person name="Chapman S.B."/>
            <person name="Gainer-Dewar J."/>
            <person name="Goldberg J."/>
            <person name="Griggs A."/>
            <person name="Gujja S."/>
            <person name="Hansen M."/>
            <person name="Howarth C."/>
            <person name="Imamovic A."/>
            <person name="Ireland A."/>
            <person name="Larimer J."/>
            <person name="McCowan C."/>
            <person name="Murphy C."/>
            <person name="Pearson M."/>
            <person name="Poon T.W."/>
            <person name="Priest M."/>
            <person name="Roberts A."/>
            <person name="Saif S."/>
            <person name="Shea T."/>
            <person name="Sykes S."/>
            <person name="Wortman J."/>
            <person name="Nusbaum C."/>
            <person name="Birren B."/>
        </authorList>
    </citation>
    <scope>NUCLEOTIDE SEQUENCE [LARGE SCALE GENOMIC DNA]</scope>
    <source>
        <strain evidence="1">CJ02B3</strain>
    </source>
</reference>
<dbReference type="Proteomes" id="UP000053236">
    <property type="component" value="Unassembled WGS sequence"/>
</dbReference>
<dbReference type="Proteomes" id="UP000053864">
    <property type="component" value="Unassembled WGS sequence"/>
</dbReference>
<evidence type="ECO:0000313" key="3">
    <source>
        <dbReference type="EMBL" id="ETL92148.1"/>
    </source>
</evidence>
<proteinExistence type="predicted"/>
<organism evidence="2 4">
    <name type="scientific">Phytophthora nicotianae</name>
    <name type="common">Potato buckeye rot agent</name>
    <name type="synonym">Phytophthora parasitica</name>
    <dbReference type="NCBI Taxonomy" id="4792"/>
    <lineage>
        <taxon>Eukaryota</taxon>
        <taxon>Sar</taxon>
        <taxon>Stramenopiles</taxon>
        <taxon>Oomycota</taxon>
        <taxon>Peronosporomycetes</taxon>
        <taxon>Peronosporales</taxon>
        <taxon>Peronosporaceae</taxon>
        <taxon>Phytophthora</taxon>
    </lineage>
</organism>
<protein>
    <submittedName>
        <fullName evidence="2">Uncharacterized protein</fullName>
    </submittedName>
</protein>
<dbReference type="EMBL" id="KI673195">
    <property type="protein sequence ID" value="ETL39026.1"/>
    <property type="molecule type" value="Genomic_DNA"/>
</dbReference>
<dbReference type="AlphaFoldDB" id="W2IY35"/>
<feature type="non-terminal residue" evidence="2">
    <location>
        <position position="1"/>
    </location>
</feature>
<gene>
    <name evidence="1" type="ORF">L915_09651</name>
    <name evidence="2" type="ORF">L916_09555</name>
    <name evidence="3" type="ORF">L917_09479</name>
</gene>
<reference evidence="2 4" key="3">
    <citation type="submission" date="2013-11" db="EMBL/GenBank/DDBJ databases">
        <title>The Genome Sequence of Phytophthora parasitica CJ05E6.</title>
        <authorList>
            <consortium name="The Broad Institute Genomics Platform"/>
            <person name="Russ C."/>
            <person name="Tyler B."/>
            <person name="Panabieres F."/>
            <person name="Shan W."/>
            <person name="Tripathy S."/>
            <person name="Grunwald N."/>
            <person name="Machado M."/>
            <person name="Johnson C.S."/>
            <person name="Arredondo F."/>
            <person name="Hong C."/>
            <person name="Coffey M."/>
            <person name="Young S.K."/>
            <person name="Zeng Q."/>
            <person name="Gargeya S."/>
            <person name="Fitzgerald M."/>
            <person name="Abouelleil A."/>
            <person name="Alvarado L."/>
            <person name="Chapman S.B."/>
            <person name="Gainer-Dewar J."/>
            <person name="Goldberg J."/>
            <person name="Griggs A."/>
            <person name="Gujja S."/>
            <person name="Hansen M."/>
            <person name="Howarth C."/>
            <person name="Imamovic A."/>
            <person name="Ireland A."/>
            <person name="Larimer J."/>
            <person name="McCowan C."/>
            <person name="Murphy C."/>
            <person name="Pearson M."/>
            <person name="Poon T.W."/>
            <person name="Priest M."/>
            <person name="Roberts A."/>
            <person name="Saif S."/>
            <person name="Shea T."/>
            <person name="Sykes S."/>
            <person name="Wortman J."/>
            <person name="Nusbaum C."/>
            <person name="Birren B."/>
        </authorList>
    </citation>
    <scope>NUCLEOTIDE SEQUENCE [LARGE SCALE GENOMIC DNA]</scope>
    <source>
        <strain evidence="2 4">CJ05E6</strain>
    </source>
</reference>
<dbReference type="EMBL" id="KI686549">
    <property type="protein sequence ID" value="ETK85598.1"/>
    <property type="molecule type" value="Genomic_DNA"/>
</dbReference>
<evidence type="ECO:0000313" key="2">
    <source>
        <dbReference type="EMBL" id="ETL39026.1"/>
    </source>
</evidence>
<dbReference type="EMBL" id="KI679942">
    <property type="protein sequence ID" value="ETL92148.1"/>
    <property type="molecule type" value="Genomic_DNA"/>
</dbReference>
<dbReference type="Proteomes" id="UP000054423">
    <property type="component" value="Unassembled WGS sequence"/>
</dbReference>
<name>W2IY35_PHYNI</name>